<dbReference type="InterPro" id="IPR032830">
    <property type="entry name" value="XPB/Ssl2_N"/>
</dbReference>
<organism evidence="2 3">
    <name type="scientific">Paenibacillus abyssi</name>
    <dbReference type="NCBI Taxonomy" id="1340531"/>
    <lineage>
        <taxon>Bacteria</taxon>
        <taxon>Bacillati</taxon>
        <taxon>Bacillota</taxon>
        <taxon>Bacilli</taxon>
        <taxon>Bacillales</taxon>
        <taxon>Paenibacillaceae</taxon>
        <taxon>Paenibacillus</taxon>
    </lineage>
</organism>
<dbReference type="AlphaFoldDB" id="A0A917D6T3"/>
<dbReference type="Pfam" id="PF13625">
    <property type="entry name" value="Helicase_C_3"/>
    <property type="match status" value="1"/>
</dbReference>
<dbReference type="RefSeq" id="WP_188532118.1">
    <property type="nucleotide sequence ID" value="NZ_BMGR01000010.1"/>
</dbReference>
<keyword evidence="3" id="KW-1185">Reference proteome</keyword>
<reference evidence="2" key="2">
    <citation type="submission" date="2020-09" db="EMBL/GenBank/DDBJ databases">
        <authorList>
            <person name="Sun Q."/>
            <person name="Zhou Y."/>
        </authorList>
    </citation>
    <scope>NUCLEOTIDE SEQUENCE</scope>
    <source>
        <strain evidence="2">CGMCC 1.12987</strain>
    </source>
</reference>
<accession>A0A917D6T3</accession>
<evidence type="ECO:0000313" key="3">
    <source>
        <dbReference type="Proteomes" id="UP000644756"/>
    </source>
</evidence>
<comment type="caution">
    <text evidence="2">The sequence shown here is derived from an EMBL/GenBank/DDBJ whole genome shotgun (WGS) entry which is preliminary data.</text>
</comment>
<protein>
    <recommendedName>
        <fullName evidence="1">Helicase XPB/Ssl2 N-terminal domain-containing protein</fullName>
    </recommendedName>
</protein>
<dbReference type="Proteomes" id="UP000644756">
    <property type="component" value="Unassembled WGS sequence"/>
</dbReference>
<name>A0A917D6T3_9BACL</name>
<feature type="domain" description="Helicase XPB/Ssl2 N-terminal" evidence="1">
    <location>
        <begin position="362"/>
        <end position="480"/>
    </location>
</feature>
<evidence type="ECO:0000259" key="1">
    <source>
        <dbReference type="Pfam" id="PF13625"/>
    </source>
</evidence>
<dbReference type="EMBL" id="BMGR01000010">
    <property type="protein sequence ID" value="GGG13066.1"/>
    <property type="molecule type" value="Genomic_DNA"/>
</dbReference>
<evidence type="ECO:0000313" key="2">
    <source>
        <dbReference type="EMBL" id="GGG13066.1"/>
    </source>
</evidence>
<proteinExistence type="predicted"/>
<gene>
    <name evidence="2" type="ORF">GCM10010916_32480</name>
</gene>
<sequence>MNVHELAARLSYDKVQQINMSAVWSAAERFHLSWPDAQLHAGAVATARSALPGYATGALELIIRRFGPQPFDEERLLRAAAQGALAGAEIRQGLQELRRCGIVFTISKTWGDELHFIPRDAFYFWLMEYFAPRFRPVMESELLPHTRSGTERLPLSYQMLGALCSLNRHGLHWTAKGFLPKKTIAKMMNRLTMSAKQVEDWGLSFAYRNDYPASLSVVLDLALTIGLLKEGENAYEWNNPIREAWLNLTYDRRESLLIETVTNRYAVSDPVTAYPAAGIRSLHAGQWYRWRDLYQWMTDCKLGNEGPHLVNRVKVLLNAYTEFGWMEQGQAADGEQLFRWLVEPIIGEQETGSGITCEELRIQPSGEIIVSREVSFQTVWKLAELAELVAEDRLAVYQLRPASIAAAIEKGWTLESMIGFLESAGAAPIPVTVTAALAEWSERAGKLQFMEVTLLRCASQECGDRIASEPTVAPLLLQRIGSSDFIVEAGQVKELRKRLEQLGLFPLKQTAHDQSSQAAASQLQSASSKNGLFYDPVSLEHYKTLVEPRKEELYPGLHRIPSSWFRQMRAYHPSTKKEIIEQALSWHAPIELRKGRETVTFLPSRLEENHEGWAVSGRIRSQACSEVMEMKLIPDMWQEMRLLLPGQPAE</sequence>
<reference evidence="2" key="1">
    <citation type="journal article" date="2014" name="Int. J. Syst. Evol. Microbiol.">
        <title>Complete genome sequence of Corynebacterium casei LMG S-19264T (=DSM 44701T), isolated from a smear-ripened cheese.</title>
        <authorList>
            <consortium name="US DOE Joint Genome Institute (JGI-PGF)"/>
            <person name="Walter F."/>
            <person name="Albersmeier A."/>
            <person name="Kalinowski J."/>
            <person name="Ruckert C."/>
        </authorList>
    </citation>
    <scope>NUCLEOTIDE SEQUENCE</scope>
    <source>
        <strain evidence="2">CGMCC 1.12987</strain>
    </source>
</reference>